<gene>
    <name evidence="1" type="ORF">Csp_A01790</name>
</gene>
<organism evidence="1">
    <name type="scientific">Curvibacter symbiont subsp. Hydra magnipapillata</name>
    <dbReference type="NCBI Taxonomy" id="667019"/>
    <lineage>
        <taxon>Bacteria</taxon>
        <taxon>Pseudomonadati</taxon>
        <taxon>Pseudomonadota</taxon>
        <taxon>Betaproteobacteria</taxon>
        <taxon>Burkholderiales</taxon>
        <taxon>Comamonadaceae</taxon>
        <taxon>Curvibacter</taxon>
    </lineage>
</organism>
<name>C9Y7S8_CURXX</name>
<evidence type="ECO:0000313" key="1">
    <source>
        <dbReference type="EMBL" id="CBA27341.1"/>
    </source>
</evidence>
<reference evidence="1" key="1">
    <citation type="journal article" date="2010" name="Nature">
        <title>The dynamic genome of Hydra.</title>
        <authorList>
            <person name="Chapman J.A."/>
            <person name="Kirkness E.F."/>
            <person name="Simakov O."/>
            <person name="Hampson S.E."/>
            <person name="Mitros T."/>
            <person name="Weinmaier T."/>
            <person name="Rattei T."/>
            <person name="Balasubramanian P.G."/>
            <person name="Borman J."/>
            <person name="Busam D."/>
            <person name="Disbennett K."/>
            <person name="Pfannkoch C."/>
            <person name="Sumin N."/>
            <person name="Sutton G."/>
            <person name="Viswanathan L."/>
            <person name="Walenz B."/>
            <person name="Goodstein D.M."/>
            <person name="Hellsten U."/>
            <person name="Kawashima T."/>
            <person name="Prochnik S.E."/>
            <person name="Putnam N.H."/>
            <person name="Shu S."/>
            <person name="Blumberg B."/>
            <person name="Dana C.E."/>
            <person name="Gee L."/>
            <person name="Kibler D.F."/>
            <person name="Law L."/>
            <person name="Lindgens D."/>
            <person name="Martinez D.E."/>
            <person name="Peng J."/>
            <person name="Wigge P.A."/>
            <person name="Bertulat B."/>
            <person name="Guder C."/>
            <person name="Nakamura Y."/>
            <person name="Ozbek S."/>
            <person name="Watanabe H."/>
            <person name="Khalturin K."/>
            <person name="Hemmrich G."/>
            <person name="Franke A."/>
            <person name="Augustin R."/>
            <person name="Fraune S."/>
            <person name="Hayakawa E."/>
            <person name="Hayakawa S."/>
            <person name="Hirose M."/>
            <person name="Hwang J."/>
            <person name="Ikeo K."/>
            <person name="Nishimiya-Fujisawa C."/>
            <person name="Ogura A."/>
            <person name="Takahashi T."/>
            <person name="Steinmetz P.R."/>
            <person name="Zhang X."/>
            <person name="Aufschnaiter R."/>
            <person name="Eder M.K."/>
            <person name="Gorny A.K."/>
            <person name="Salvenmoser W."/>
            <person name="Heimberg A.M."/>
            <person name="Wheeler B.M."/>
            <person name="Peterson K.J."/>
            <person name="Boettger A."/>
            <person name="Tischler P."/>
            <person name="Wolf A."/>
            <person name="Gojobori T."/>
            <person name="Remington K.A."/>
            <person name="Strausberg R.L."/>
            <person name="Venter J."/>
            <person name="Technau U."/>
            <person name="Hobmayer B."/>
            <person name="Bosch T.C."/>
            <person name="Holstein T.W."/>
            <person name="Fujisawa T."/>
            <person name="Bode H.R."/>
            <person name="David C.N."/>
            <person name="Rokhsar D.S."/>
            <person name="Steele R.E."/>
        </authorList>
    </citation>
    <scope>NUCLEOTIDE SEQUENCE</scope>
</reference>
<accession>C9Y7S8</accession>
<dbReference type="EMBL" id="FN543104">
    <property type="protein sequence ID" value="CBA27341.1"/>
    <property type="molecule type" value="Genomic_DNA"/>
</dbReference>
<dbReference type="AlphaFoldDB" id="C9Y7S8"/>
<proteinExistence type="predicted"/>
<sequence length="47" mass="5302">MGARSTDGRLSLTFEVVYGHAFKPKPKVKLQPETRVSLDDMRAVLKK</sequence>
<protein>
    <submittedName>
        <fullName evidence="1">Uncharacterized protein</fullName>
    </submittedName>
</protein>